<keyword evidence="1" id="KW-0812">Transmembrane</keyword>
<sequence>MNKFKFKKIYPTLGALFLCTNIWLFKSIHEPIIRVLLVILFCVGIYGIIDEFLVTYIIEIDGLTKKSLFKREKLLWNQIKYVRICPSLAKYRTFIQIKSSPYENGIIIDSWVKNYKQLLQQVLDKLDKDKVEIDEKVIGLLDKI</sequence>
<accession>A0A267MI31</accession>
<dbReference type="RefSeq" id="WP_095133916.1">
    <property type="nucleotide sequence ID" value="NZ_NIBG01000009.1"/>
</dbReference>
<dbReference type="EMBL" id="NIBG01000009">
    <property type="protein sequence ID" value="PAB59186.1"/>
    <property type="molecule type" value="Genomic_DNA"/>
</dbReference>
<evidence type="ECO:0000313" key="3">
    <source>
        <dbReference type="Proteomes" id="UP000216024"/>
    </source>
</evidence>
<evidence type="ECO:0000313" key="2">
    <source>
        <dbReference type="EMBL" id="PAB59186.1"/>
    </source>
</evidence>
<keyword evidence="1" id="KW-0472">Membrane</keyword>
<proteinExistence type="predicted"/>
<organism evidence="2 3">
    <name type="scientific">Anaeromicrobium sediminis</name>
    <dbReference type="NCBI Taxonomy" id="1478221"/>
    <lineage>
        <taxon>Bacteria</taxon>
        <taxon>Bacillati</taxon>
        <taxon>Bacillota</taxon>
        <taxon>Clostridia</taxon>
        <taxon>Peptostreptococcales</taxon>
        <taxon>Thermotaleaceae</taxon>
        <taxon>Anaeromicrobium</taxon>
    </lineage>
</organism>
<dbReference type="AlphaFoldDB" id="A0A267MI31"/>
<reference evidence="2 3" key="1">
    <citation type="submission" date="2017-06" db="EMBL/GenBank/DDBJ databases">
        <title>Draft genome sequence of anaerobic fermentative bacterium Anaeromicrobium sediminis DY2726D isolated from West Pacific Ocean sediments.</title>
        <authorList>
            <person name="Zeng X."/>
        </authorList>
    </citation>
    <scope>NUCLEOTIDE SEQUENCE [LARGE SCALE GENOMIC DNA]</scope>
    <source>
        <strain evidence="2 3">DY2726D</strain>
    </source>
</reference>
<keyword evidence="1" id="KW-1133">Transmembrane helix</keyword>
<protein>
    <submittedName>
        <fullName evidence="2">Uncharacterized protein</fullName>
    </submittedName>
</protein>
<name>A0A267MI31_9FIRM</name>
<gene>
    <name evidence="2" type="ORF">CCE28_11750</name>
</gene>
<dbReference type="Proteomes" id="UP000216024">
    <property type="component" value="Unassembled WGS sequence"/>
</dbReference>
<keyword evidence="3" id="KW-1185">Reference proteome</keyword>
<comment type="caution">
    <text evidence="2">The sequence shown here is derived from an EMBL/GenBank/DDBJ whole genome shotgun (WGS) entry which is preliminary data.</text>
</comment>
<feature type="transmembrane region" description="Helical" evidence="1">
    <location>
        <begin position="32"/>
        <end position="58"/>
    </location>
</feature>
<evidence type="ECO:0000256" key="1">
    <source>
        <dbReference type="SAM" id="Phobius"/>
    </source>
</evidence>